<dbReference type="PRINTS" id="PR00085">
    <property type="entry name" value="THFDHDRGNASE"/>
</dbReference>
<keyword evidence="5 11" id="KW-0378">Hydrolase</keyword>
<keyword evidence="10 11" id="KW-0511">Multifunctional enzyme</keyword>
<dbReference type="GO" id="GO:0005829">
    <property type="term" value="C:cytosol"/>
    <property type="evidence" value="ECO:0007669"/>
    <property type="project" value="TreeGrafter"/>
</dbReference>
<evidence type="ECO:0000313" key="15">
    <source>
        <dbReference type="Proteomes" id="UP000886852"/>
    </source>
</evidence>
<keyword evidence="2 11" id="KW-0554">One-carbon metabolism</keyword>
<evidence type="ECO:0000256" key="4">
    <source>
        <dbReference type="ARBA" id="ARBA00022755"/>
    </source>
</evidence>
<dbReference type="Gene3D" id="3.40.50.720">
    <property type="entry name" value="NAD(P)-binding Rossmann-like Domain"/>
    <property type="match status" value="1"/>
</dbReference>
<keyword evidence="3 11" id="KW-0028">Amino-acid biosynthesis</keyword>
<dbReference type="PANTHER" id="PTHR48099:SF5">
    <property type="entry name" value="C-1-TETRAHYDROFOLATE SYNTHASE, CYTOPLASMIC"/>
    <property type="match status" value="1"/>
</dbReference>
<comment type="catalytic activity">
    <reaction evidence="11">
        <text>(6R)-5,10-methenyltetrahydrofolate + H2O = (6R)-10-formyltetrahydrofolate + H(+)</text>
        <dbReference type="Rhea" id="RHEA:23700"/>
        <dbReference type="ChEBI" id="CHEBI:15377"/>
        <dbReference type="ChEBI" id="CHEBI:15378"/>
        <dbReference type="ChEBI" id="CHEBI:57455"/>
        <dbReference type="ChEBI" id="CHEBI:195366"/>
        <dbReference type="EC" id="3.5.4.9"/>
    </reaction>
</comment>
<dbReference type="SUPFAM" id="SSF51735">
    <property type="entry name" value="NAD(P)-binding Rossmann-fold domains"/>
    <property type="match status" value="1"/>
</dbReference>
<dbReference type="PANTHER" id="PTHR48099">
    <property type="entry name" value="C-1-TETRAHYDROFOLATE SYNTHASE, CYTOPLASMIC-RELATED"/>
    <property type="match status" value="1"/>
</dbReference>
<dbReference type="EC" id="1.5.1.5" evidence="11"/>
<dbReference type="InterPro" id="IPR000672">
    <property type="entry name" value="THF_DH/CycHdrlase"/>
</dbReference>
<dbReference type="GO" id="GO:0006164">
    <property type="term" value="P:purine nucleotide biosynthetic process"/>
    <property type="evidence" value="ECO:0007669"/>
    <property type="project" value="UniProtKB-KW"/>
</dbReference>
<comment type="function">
    <text evidence="11">Catalyzes the oxidation of 5,10-methylenetetrahydrofolate to 5,10-methenyltetrahydrofolate and then the hydrolysis of 5,10-methenyltetrahydrofolate to 10-formyltetrahydrofolate.</text>
</comment>
<comment type="catalytic activity">
    <reaction evidence="11">
        <text>(6R)-5,10-methylene-5,6,7,8-tetrahydrofolate + NADP(+) = (6R)-5,10-methenyltetrahydrofolate + NADPH</text>
        <dbReference type="Rhea" id="RHEA:22812"/>
        <dbReference type="ChEBI" id="CHEBI:15636"/>
        <dbReference type="ChEBI" id="CHEBI:57455"/>
        <dbReference type="ChEBI" id="CHEBI:57783"/>
        <dbReference type="ChEBI" id="CHEBI:58349"/>
        <dbReference type="EC" id="1.5.1.5"/>
    </reaction>
</comment>
<comment type="caution">
    <text evidence="11">Lacks conserved residue(s) required for the propagation of feature annotation.</text>
</comment>
<dbReference type="Pfam" id="PF00763">
    <property type="entry name" value="THF_DHG_CYH"/>
    <property type="match status" value="1"/>
</dbReference>
<dbReference type="GO" id="GO:0035999">
    <property type="term" value="P:tetrahydrofolate interconversion"/>
    <property type="evidence" value="ECO:0007669"/>
    <property type="project" value="UniProtKB-UniRule"/>
</dbReference>
<dbReference type="InterPro" id="IPR020630">
    <property type="entry name" value="THF_DH/CycHdrlase_cat_dom"/>
</dbReference>
<evidence type="ECO:0000259" key="13">
    <source>
        <dbReference type="Pfam" id="PF02882"/>
    </source>
</evidence>
<organism evidence="14 15">
    <name type="scientific">Candidatus Fimimonas merdipullorum</name>
    <dbReference type="NCBI Taxonomy" id="2840822"/>
    <lineage>
        <taxon>Bacteria</taxon>
        <taxon>Pseudomonadati</taxon>
        <taxon>Myxococcota</taxon>
        <taxon>Myxococcia</taxon>
        <taxon>Myxococcales</taxon>
        <taxon>Cystobacterineae</taxon>
        <taxon>Myxococcaceae</taxon>
        <taxon>Myxococcaceae incertae sedis</taxon>
        <taxon>Candidatus Fimimonas</taxon>
    </lineage>
</organism>
<dbReference type="Pfam" id="PF02882">
    <property type="entry name" value="THF_DHG_CYH_C"/>
    <property type="match status" value="1"/>
</dbReference>
<dbReference type="InterPro" id="IPR020631">
    <property type="entry name" value="THF_DH/CycHdrlase_NAD-bd_dom"/>
</dbReference>
<dbReference type="SUPFAM" id="SSF53223">
    <property type="entry name" value="Aminoacid dehydrogenase-like, N-terminal domain"/>
    <property type="match status" value="1"/>
</dbReference>
<feature type="binding site" evidence="11">
    <location>
        <begin position="157"/>
        <end position="159"/>
    </location>
    <ligand>
        <name>NADP(+)</name>
        <dbReference type="ChEBI" id="CHEBI:58349"/>
    </ligand>
</feature>
<evidence type="ECO:0000256" key="2">
    <source>
        <dbReference type="ARBA" id="ARBA00022563"/>
    </source>
</evidence>
<feature type="domain" description="Tetrahydrofolate dehydrogenase/cyclohydrolase catalytic" evidence="12">
    <location>
        <begin position="7"/>
        <end position="112"/>
    </location>
</feature>
<keyword evidence="8 11" id="KW-0368">Histidine biosynthesis</keyword>
<comment type="subunit">
    <text evidence="11">Homodimer.</text>
</comment>
<keyword evidence="6 11" id="KW-0521">NADP</keyword>
<comment type="pathway">
    <text evidence="1 11">One-carbon metabolism; tetrahydrofolate interconversion.</text>
</comment>
<evidence type="ECO:0000259" key="12">
    <source>
        <dbReference type="Pfam" id="PF00763"/>
    </source>
</evidence>
<evidence type="ECO:0000256" key="8">
    <source>
        <dbReference type="ARBA" id="ARBA00023102"/>
    </source>
</evidence>
<evidence type="ECO:0000256" key="11">
    <source>
        <dbReference type="HAMAP-Rule" id="MF_01576"/>
    </source>
</evidence>
<comment type="similarity">
    <text evidence="11">Belongs to the tetrahydrofolate dehydrogenase/cyclohydrolase family.</text>
</comment>
<evidence type="ECO:0000256" key="7">
    <source>
        <dbReference type="ARBA" id="ARBA00023002"/>
    </source>
</evidence>
<keyword evidence="4 11" id="KW-0658">Purine biosynthesis</keyword>
<reference evidence="14" key="2">
    <citation type="journal article" date="2021" name="PeerJ">
        <title>Extensive microbial diversity within the chicken gut microbiome revealed by metagenomics and culture.</title>
        <authorList>
            <person name="Gilroy R."/>
            <person name="Ravi A."/>
            <person name="Getino M."/>
            <person name="Pursley I."/>
            <person name="Horton D.L."/>
            <person name="Alikhan N.F."/>
            <person name="Baker D."/>
            <person name="Gharbi K."/>
            <person name="Hall N."/>
            <person name="Watson M."/>
            <person name="Adriaenssens E.M."/>
            <person name="Foster-Nyarko E."/>
            <person name="Jarju S."/>
            <person name="Secka A."/>
            <person name="Antonio M."/>
            <person name="Oren A."/>
            <person name="Chaudhuri R.R."/>
            <person name="La Ragione R."/>
            <person name="Hildebrand F."/>
            <person name="Pallen M.J."/>
        </authorList>
    </citation>
    <scope>NUCLEOTIDE SEQUENCE</scope>
    <source>
        <strain evidence="14">ChiHjej12B11-7776</strain>
    </source>
</reference>
<keyword evidence="7 11" id="KW-0560">Oxidoreductase</keyword>
<dbReference type="GO" id="GO:0004488">
    <property type="term" value="F:methylenetetrahydrofolate dehydrogenase (NADP+) activity"/>
    <property type="evidence" value="ECO:0007669"/>
    <property type="project" value="UniProtKB-UniRule"/>
</dbReference>
<protein>
    <recommendedName>
        <fullName evidence="11">Bifunctional protein FolD</fullName>
    </recommendedName>
    <domain>
        <recommendedName>
            <fullName evidence="11">Methylenetetrahydrofolate dehydrogenase</fullName>
            <ecNumber evidence="11">1.5.1.5</ecNumber>
        </recommendedName>
    </domain>
    <domain>
        <recommendedName>
            <fullName evidence="11">Methenyltetrahydrofolate cyclohydrolase</fullName>
            <ecNumber evidence="11">3.5.4.9</ecNumber>
        </recommendedName>
    </domain>
</protein>
<dbReference type="CDD" id="cd01080">
    <property type="entry name" value="NAD_bind_m-THF_DH_Cyclohyd"/>
    <property type="match status" value="1"/>
</dbReference>
<evidence type="ECO:0000256" key="5">
    <source>
        <dbReference type="ARBA" id="ARBA00022801"/>
    </source>
</evidence>
<evidence type="ECO:0000256" key="10">
    <source>
        <dbReference type="ARBA" id="ARBA00023268"/>
    </source>
</evidence>
<name>A0A9D1MWZ9_9BACT</name>
<sequence>MTKLLLGAPVAEQLAQYCRHKAYSLGFEPTLAAVGTDNAQWTQYLRSLEKHAASFGVRVRAVSAAGMTAEQMTEVVAALSAEGNTHGILVEQPLPPQYAQAVNAVACHKDVDCLSQLSAAKLYLGRECMFPATPLAVLKLLDYYNIELQGKNVVIVGRGNAVGKPLSLMMLRRNATVTVCHTKTVGLEEICRRAEVLVSACGSAGLITENHVTERSVVVDVGLSFVQGKTSGDVSDGARDIAAAVSPVPGGVGPVTRAALFCNLVEAAAAGRI</sequence>
<evidence type="ECO:0000313" key="14">
    <source>
        <dbReference type="EMBL" id="HIU90697.1"/>
    </source>
</evidence>
<dbReference type="Gene3D" id="3.40.50.10860">
    <property type="entry name" value="Leucine Dehydrogenase, chain A, domain 1"/>
    <property type="match status" value="1"/>
</dbReference>
<feature type="domain" description="Tetrahydrofolate dehydrogenase/cyclohydrolase NAD(P)-binding" evidence="13">
    <location>
        <begin position="131"/>
        <end position="269"/>
    </location>
</feature>
<dbReference type="HAMAP" id="MF_01576">
    <property type="entry name" value="THF_DHG_CYH"/>
    <property type="match status" value="1"/>
</dbReference>
<evidence type="ECO:0000256" key="6">
    <source>
        <dbReference type="ARBA" id="ARBA00022857"/>
    </source>
</evidence>
<dbReference type="EMBL" id="DVOC01000027">
    <property type="protein sequence ID" value="HIU90697.1"/>
    <property type="molecule type" value="Genomic_DNA"/>
</dbReference>
<gene>
    <name evidence="11" type="primary">folD</name>
    <name evidence="14" type="ORF">IAC72_01595</name>
</gene>
<dbReference type="Proteomes" id="UP000886852">
    <property type="component" value="Unassembled WGS sequence"/>
</dbReference>
<proteinExistence type="inferred from homology"/>
<dbReference type="InterPro" id="IPR036291">
    <property type="entry name" value="NAD(P)-bd_dom_sf"/>
</dbReference>
<evidence type="ECO:0000256" key="3">
    <source>
        <dbReference type="ARBA" id="ARBA00022605"/>
    </source>
</evidence>
<dbReference type="InterPro" id="IPR046346">
    <property type="entry name" value="Aminoacid_DH-like_N_sf"/>
</dbReference>
<evidence type="ECO:0000256" key="9">
    <source>
        <dbReference type="ARBA" id="ARBA00023167"/>
    </source>
</evidence>
<dbReference type="GO" id="GO:0000105">
    <property type="term" value="P:L-histidine biosynthetic process"/>
    <property type="evidence" value="ECO:0007669"/>
    <property type="project" value="UniProtKB-KW"/>
</dbReference>
<dbReference type="EC" id="3.5.4.9" evidence="11"/>
<dbReference type="GO" id="GO:0004477">
    <property type="term" value="F:methenyltetrahydrofolate cyclohydrolase activity"/>
    <property type="evidence" value="ECO:0007669"/>
    <property type="project" value="UniProtKB-UniRule"/>
</dbReference>
<dbReference type="AlphaFoldDB" id="A0A9D1MWZ9"/>
<dbReference type="GO" id="GO:0009086">
    <property type="term" value="P:methionine biosynthetic process"/>
    <property type="evidence" value="ECO:0007669"/>
    <property type="project" value="UniProtKB-KW"/>
</dbReference>
<accession>A0A9D1MWZ9</accession>
<evidence type="ECO:0000256" key="1">
    <source>
        <dbReference type="ARBA" id="ARBA00004777"/>
    </source>
</evidence>
<keyword evidence="9 11" id="KW-0486">Methionine biosynthesis</keyword>
<reference evidence="14" key="1">
    <citation type="submission" date="2020-10" db="EMBL/GenBank/DDBJ databases">
        <authorList>
            <person name="Gilroy R."/>
        </authorList>
    </citation>
    <scope>NUCLEOTIDE SEQUENCE</scope>
    <source>
        <strain evidence="14">ChiHjej12B11-7776</strain>
    </source>
</reference>
<comment type="caution">
    <text evidence="14">The sequence shown here is derived from an EMBL/GenBank/DDBJ whole genome shotgun (WGS) entry which is preliminary data.</text>
</comment>